<protein>
    <recommendedName>
        <fullName evidence="3">Transposase Tc1-like domain-containing protein</fullName>
    </recommendedName>
</protein>
<dbReference type="OrthoDB" id="10468573at2759"/>
<accession>A0A6J8BU62</accession>
<evidence type="ECO:0000313" key="2">
    <source>
        <dbReference type="Proteomes" id="UP000507470"/>
    </source>
</evidence>
<keyword evidence="2" id="KW-1185">Reference proteome</keyword>
<proteinExistence type="predicted"/>
<dbReference type="Proteomes" id="UP000507470">
    <property type="component" value="Unassembled WGS sequence"/>
</dbReference>
<organism evidence="1 2">
    <name type="scientific">Mytilus coruscus</name>
    <name type="common">Sea mussel</name>
    <dbReference type="NCBI Taxonomy" id="42192"/>
    <lineage>
        <taxon>Eukaryota</taxon>
        <taxon>Metazoa</taxon>
        <taxon>Spiralia</taxon>
        <taxon>Lophotrochozoa</taxon>
        <taxon>Mollusca</taxon>
        <taxon>Bivalvia</taxon>
        <taxon>Autobranchia</taxon>
        <taxon>Pteriomorphia</taxon>
        <taxon>Mytilida</taxon>
        <taxon>Mytiloidea</taxon>
        <taxon>Mytilidae</taxon>
        <taxon>Mytilinae</taxon>
        <taxon>Mytilus</taxon>
    </lineage>
</organism>
<dbReference type="AlphaFoldDB" id="A0A6J8BU62"/>
<evidence type="ECO:0008006" key="3">
    <source>
        <dbReference type="Google" id="ProtNLM"/>
    </source>
</evidence>
<name>A0A6J8BU62_MYTCO</name>
<evidence type="ECO:0000313" key="1">
    <source>
        <dbReference type="EMBL" id="CAC5387515.1"/>
    </source>
</evidence>
<reference evidence="1 2" key="1">
    <citation type="submission" date="2020-06" db="EMBL/GenBank/DDBJ databases">
        <authorList>
            <person name="Li R."/>
            <person name="Bekaert M."/>
        </authorList>
    </citation>
    <scope>NUCLEOTIDE SEQUENCE [LARGE SCALE GENOMIC DNA]</scope>
    <source>
        <strain evidence="2">wild</strain>
    </source>
</reference>
<dbReference type="EMBL" id="CACVKT020004010">
    <property type="protein sequence ID" value="CAC5387515.1"/>
    <property type="molecule type" value="Genomic_DNA"/>
</dbReference>
<sequence length="219" mass="25285">MDLNIPFGKAFPLTESEDYHAYPCRQLKEEFDGSIIPRLGNTIADKWTSDMKVGHTVPIFYEILNIVDISSNRKMICMPDSGSLKDIPKIASKPPILKRNHLIFIDQTIRQDREISAQEVAVSLRRRFQPGVSSTTVKRARRRLGWKHSPTQYCQMIRDDNKPKRLTFALRCIATNENFDNAIFTDETTVKIQTSTKYSFRKDDERVPAKGKPKHPYQV</sequence>
<gene>
    <name evidence="1" type="ORF">MCOR_22833</name>
</gene>